<dbReference type="EMBL" id="JADCKB010000037">
    <property type="protein sequence ID" value="MBE5041161.1"/>
    <property type="molecule type" value="Genomic_DNA"/>
</dbReference>
<keyword evidence="2" id="KW-0347">Helicase</keyword>
<dbReference type="Pfam" id="PF01624">
    <property type="entry name" value="MutS_I"/>
    <property type="match status" value="1"/>
</dbReference>
<keyword evidence="2" id="KW-0547">Nucleotide-binding</keyword>
<organism evidence="2 3">
    <name type="scientific">Ructibacterium gallinarum</name>
    <dbReference type="NCBI Taxonomy" id="2779355"/>
    <lineage>
        <taxon>Bacteria</taxon>
        <taxon>Bacillati</taxon>
        <taxon>Bacillota</taxon>
        <taxon>Clostridia</taxon>
        <taxon>Eubacteriales</taxon>
        <taxon>Oscillospiraceae</taxon>
        <taxon>Ructibacterium</taxon>
    </lineage>
</organism>
<keyword evidence="3" id="KW-1185">Reference proteome</keyword>
<reference evidence="2" key="1">
    <citation type="submission" date="2020-10" db="EMBL/GenBank/DDBJ databases">
        <title>ChiBAC.</title>
        <authorList>
            <person name="Zenner C."/>
            <person name="Hitch T.C.A."/>
            <person name="Clavel T."/>
        </authorList>
    </citation>
    <scope>NUCLEOTIDE SEQUENCE</scope>
    <source>
        <strain evidence="2">DSM 107454</strain>
    </source>
</reference>
<gene>
    <name evidence="2" type="ORF">INF28_11930</name>
</gene>
<dbReference type="GO" id="GO:0006298">
    <property type="term" value="P:mismatch repair"/>
    <property type="evidence" value="ECO:0007669"/>
    <property type="project" value="InterPro"/>
</dbReference>
<dbReference type="SMART" id="SM00487">
    <property type="entry name" value="DEXDc"/>
    <property type="match status" value="1"/>
</dbReference>
<dbReference type="InterPro" id="IPR014001">
    <property type="entry name" value="Helicase_ATP-bd"/>
</dbReference>
<dbReference type="Gene3D" id="3.40.50.150">
    <property type="entry name" value="Vaccinia Virus protein VP39"/>
    <property type="match status" value="1"/>
</dbReference>
<dbReference type="SUPFAM" id="SSF53335">
    <property type="entry name" value="S-adenosyl-L-methionine-dependent methyltransferases"/>
    <property type="match status" value="1"/>
</dbReference>
<dbReference type="PRINTS" id="PR00507">
    <property type="entry name" value="N12N6MTFRASE"/>
</dbReference>
<dbReference type="InterPro" id="IPR029063">
    <property type="entry name" value="SAM-dependent_MTases_sf"/>
</dbReference>
<dbReference type="InterPro" id="IPR016151">
    <property type="entry name" value="DNA_mismatch_repair_MutS_N"/>
</dbReference>
<dbReference type="Proteomes" id="UP000806542">
    <property type="component" value="Unassembled WGS sequence"/>
</dbReference>
<sequence length="1857" mass="212302">MPQQVIDEVLCDGTNDKDSIIEICIEFSKDKSVESKSEFLKNLYKTDGKGFVLDGRKVSAWWNTDGIRISYGDRANTSTSQLISWENAAKRIDELLDLGRFAPKDTLLQMSKYEYNKVADRFIELNRNLNDEKYPELKSVVKEEWLDGVFPDKVERMAEHLKASEGLDEIKTVTQKLCDMYAENKDIVHYRYNNPNIVNGMLADLYITRKTFSAQELTYTPPERFISNDEIDKLLQRGGIVSNGKYRIYTFFDTHSDKKERIAFLKKEYGIGGSYVGESNETHDGKGILFSHGDLTKPYAKITLKWNEAEKRIDRLIKSRNYLNEAEIKNIPNYEKEQVAHSIRRAYAYDITEGMVMPYPYGSEYTNATNIIIEKLGNTTHTKTMLTDLKNLLAETPSDARSYPYREKAVQDLEQYVNGEYNLFPHIDRIEEVKEETVPEQLAEMSDEEKQELVGGVEMKLDYGENYNITENEIELYNAITKEQPQQPFSEYLAELHKDDNGSKTVALIPLGDFYESYGEDAENAAQVLDIVLTSKQIEDNTYKMCGFPKHILDEYANKLLYAGYDVVIADENRNSHRLLSADKIIPEQAQQTKNEPKQAETPQISEPEENAEILVGTELTIDDRKFVVGSVNTDFNKVSLKDITFQNSTGFPIFRSESIDFVKGIIAEQTKPQITAEFQKAKPQRVQNTVIYPEIPLSERRNFQIANDELGYGTPKEKFKRNIEAVNLLHELEFEHRLATPEEQEILSQYVGWGGLADAFDESKENWSEEFKELYTTLSPDEYEQARASTLTAHFTPPVVIKAMYKVLSNMGFTQGNILEPSCGIGNFMGLMPESMSESKMYGVEIDSITGRIAGQLYQKNSVAIQGYENSELPDSFFDVAIGNVPFGDFKLLDKKYNKHNFLIHDYFFAKTLDKVRPGGVIAFITSSGTMDKRTSKVRRYIAQRADLIGAVRLPNNTFKKNAGTEVTADILFLQKRERMTDIMPEWVEVGEFSEGQFVNKYFLDNPDMVMGELKEVSGPFGPTLTCEPNEDISLAEQLDGAIQNIHAQITEYEFDDISNDEEVTIPADPAVRNFSFTVVDGNIYFRENSIMRKVELNATAENRVKGMIELRDCVRTLIEYQTENYSDDEIKAQQAKLNTLYDNYTKKYGLINSRGNSLAFSEDSSYFLLCSLEVLDEYGELERKADMFTKRTIRAKREVTKVDTADEALAVSLAEKAKIDIAFMEKLSGKTEQQLYEDLHGVIFLNPEHEISPEYEPKYLTADEYLSGNVREKLSQAEQFSKDSSEYRINAEYLQKVQPKDLTPGEISVKLGTTWIPEKYIEEFVFELLSPNYYAQSKIEVKYSNLTGEWNIQGKSADKGVKATNTYGTSRISAYKIIEDSLNLRDVRIFDYIYDENGNKVAKLNIKETTIAQQKQASIKQAFEDWIWKDPDRRDDLCKIYNVRFNSIRPREYDGSHITFNGINPEIALRKHQKDAVARIMYGGNSLLGHVVGAGKTWTMVAAAMESRRLGLCNKSLFVVPNHLTEQWASEFLQLYPAANILVATKKDFEMKNRKKFCGRIATGDYDAVIIGHSQFEKIPMSAERQKTILQNQLDEIINGIIEAKTENAERYTVKQMEKTKRGLEAKIKKLNDQERKDDVVTFEEIGVDRVFVDEAHYYKNLFLYTKMRNVGGIAQTEAQKSSDLFMKTQYLDELTGGKGVIFATGTPVSNSMVELYTMQRYLQYKSLQERGLQHFDAWASTFGETVSAMELAPEGSGYRMKTRFAKFFNLPELIAMFKEVADIQTADMLNLPVPEVEYHNEIAEPTEFQKDMVSELGERAEEVRKRTVDPSVDNMLKIVRCYAQKCISPAGGHY</sequence>
<keyword evidence="2" id="KW-0378">Hydrolase</keyword>
<name>A0A9D5M051_9FIRM</name>
<dbReference type="SUPFAM" id="SSF55271">
    <property type="entry name" value="DNA repair protein MutS, domain I"/>
    <property type="match status" value="1"/>
</dbReference>
<evidence type="ECO:0000259" key="1">
    <source>
        <dbReference type="SMART" id="SM00487"/>
    </source>
</evidence>
<accession>A0A9D5M051</accession>
<dbReference type="GO" id="GO:0005524">
    <property type="term" value="F:ATP binding"/>
    <property type="evidence" value="ECO:0007669"/>
    <property type="project" value="InterPro"/>
</dbReference>
<dbReference type="PANTHER" id="PTHR41313:SF1">
    <property type="entry name" value="DNA METHYLASE ADENINE-SPECIFIC DOMAIN-CONTAINING PROTEIN"/>
    <property type="match status" value="1"/>
</dbReference>
<dbReference type="PANTHER" id="PTHR41313">
    <property type="entry name" value="ADENINE-SPECIFIC METHYLTRANSFERASE"/>
    <property type="match status" value="1"/>
</dbReference>
<dbReference type="Gene3D" id="3.40.50.300">
    <property type="entry name" value="P-loop containing nucleotide triphosphate hydrolases"/>
    <property type="match status" value="1"/>
</dbReference>
<dbReference type="Pfam" id="PF04851">
    <property type="entry name" value="ResIII"/>
    <property type="match status" value="1"/>
</dbReference>
<dbReference type="SUPFAM" id="SSF52540">
    <property type="entry name" value="P-loop containing nucleoside triphosphate hydrolases"/>
    <property type="match status" value="1"/>
</dbReference>
<dbReference type="InterPro" id="IPR027417">
    <property type="entry name" value="P-loop_NTPase"/>
</dbReference>
<dbReference type="Gene3D" id="3.40.1170.10">
    <property type="entry name" value="DNA repair protein MutS, domain I"/>
    <property type="match status" value="1"/>
</dbReference>
<dbReference type="InterPro" id="IPR052933">
    <property type="entry name" value="DNA_Protect_Modify"/>
</dbReference>
<evidence type="ECO:0000313" key="2">
    <source>
        <dbReference type="EMBL" id="MBE5041161.1"/>
    </source>
</evidence>
<dbReference type="GO" id="GO:0030983">
    <property type="term" value="F:mismatched DNA binding"/>
    <property type="evidence" value="ECO:0007669"/>
    <property type="project" value="InterPro"/>
</dbReference>
<dbReference type="GO" id="GO:0016787">
    <property type="term" value="F:hydrolase activity"/>
    <property type="evidence" value="ECO:0007669"/>
    <property type="project" value="InterPro"/>
</dbReference>
<proteinExistence type="predicted"/>
<dbReference type="GO" id="GO:0004386">
    <property type="term" value="F:helicase activity"/>
    <property type="evidence" value="ECO:0007669"/>
    <property type="project" value="UniProtKB-KW"/>
</dbReference>
<dbReference type="InterPro" id="IPR006935">
    <property type="entry name" value="Helicase/UvrB_N"/>
</dbReference>
<comment type="caution">
    <text evidence="2">The sequence shown here is derived from an EMBL/GenBank/DDBJ whole genome shotgun (WGS) entry which is preliminary data.</text>
</comment>
<evidence type="ECO:0000313" key="3">
    <source>
        <dbReference type="Proteomes" id="UP000806542"/>
    </source>
</evidence>
<keyword evidence="2" id="KW-0067">ATP-binding</keyword>
<dbReference type="InterPro" id="IPR007695">
    <property type="entry name" value="DNA_mismatch_repair_MutS-lik_N"/>
</dbReference>
<feature type="domain" description="Helicase ATP-binding" evidence="1">
    <location>
        <begin position="1467"/>
        <end position="1738"/>
    </location>
</feature>
<protein>
    <submittedName>
        <fullName evidence="2">DEAD/DEAH box helicase family protein</fullName>
    </submittedName>
</protein>